<dbReference type="GO" id="GO:0003677">
    <property type="term" value="F:DNA binding"/>
    <property type="evidence" value="ECO:0007669"/>
    <property type="project" value="InterPro"/>
</dbReference>
<dbReference type="AlphaFoldDB" id="M4NDQ6"/>
<dbReference type="Proteomes" id="UP000011859">
    <property type="component" value="Chromosome"/>
</dbReference>
<evidence type="ECO:0000313" key="2">
    <source>
        <dbReference type="EMBL" id="AGG87598.1"/>
    </source>
</evidence>
<dbReference type="eggNOG" id="COG1396">
    <property type="taxonomic scope" value="Bacteria"/>
</dbReference>
<reference evidence="2 3" key="1">
    <citation type="submission" date="2012-04" db="EMBL/GenBank/DDBJ databases">
        <title>Complete genome of Rhodanobacter sp. 2APBS1.</title>
        <authorList>
            <consortium name="US DOE Joint Genome Institute"/>
            <person name="Huntemann M."/>
            <person name="Wei C.-L."/>
            <person name="Han J."/>
            <person name="Detter J.C."/>
            <person name="Han C."/>
            <person name="Tapia R."/>
            <person name="Munk A.C.C."/>
            <person name="Chen A."/>
            <person name="Krypides N."/>
            <person name="Mavromatis K."/>
            <person name="Markowitz V."/>
            <person name="Szeto E."/>
            <person name="Ivanova N."/>
            <person name="Mikhailova N."/>
            <person name="Ovchinnikova G."/>
            <person name="Pagani I."/>
            <person name="Pati A."/>
            <person name="Goodwin L."/>
            <person name="Peters L."/>
            <person name="Pitluck S."/>
            <person name="Woyke T."/>
            <person name="Prakash O."/>
            <person name="Elkins J."/>
            <person name="Brown S."/>
            <person name="Palumbo A."/>
            <person name="Hemme C."/>
            <person name="Zhou J."/>
            <person name="Watson D."/>
            <person name="Jardine P."/>
            <person name="Kostka J."/>
            <person name="Green S."/>
        </authorList>
    </citation>
    <scope>NUCLEOTIDE SEQUENCE [LARGE SCALE GENOMIC DNA]</scope>
    <source>
        <strain evidence="2 3">2APBS1</strain>
    </source>
</reference>
<dbReference type="STRING" id="666685.R2APBS1_0427"/>
<dbReference type="EMBL" id="CP003470">
    <property type="protein sequence ID" value="AGG87598.1"/>
    <property type="molecule type" value="Genomic_DNA"/>
</dbReference>
<proteinExistence type="predicted"/>
<dbReference type="HOGENOM" id="CLU_066192_30_1_6"/>
<accession>M4NDQ6</accession>
<name>M4NDQ6_9GAMM</name>
<organism evidence="2 3">
    <name type="scientific">Rhodanobacter denitrificans</name>
    <dbReference type="NCBI Taxonomy" id="666685"/>
    <lineage>
        <taxon>Bacteria</taxon>
        <taxon>Pseudomonadati</taxon>
        <taxon>Pseudomonadota</taxon>
        <taxon>Gammaproteobacteria</taxon>
        <taxon>Lysobacterales</taxon>
        <taxon>Rhodanobacteraceae</taxon>
        <taxon>Rhodanobacter</taxon>
    </lineage>
</organism>
<dbReference type="SUPFAM" id="SSF47413">
    <property type="entry name" value="lambda repressor-like DNA-binding domains"/>
    <property type="match status" value="1"/>
</dbReference>
<keyword evidence="3" id="KW-1185">Reference proteome</keyword>
<protein>
    <recommendedName>
        <fullName evidence="1">HTH cro/C1-type domain-containing protein</fullName>
    </recommendedName>
</protein>
<evidence type="ECO:0000259" key="1">
    <source>
        <dbReference type="PROSITE" id="PS50943"/>
    </source>
</evidence>
<evidence type="ECO:0000313" key="3">
    <source>
        <dbReference type="Proteomes" id="UP000011859"/>
    </source>
</evidence>
<dbReference type="KEGG" id="rhd:R2APBS1_0427"/>
<dbReference type="CDD" id="cd00093">
    <property type="entry name" value="HTH_XRE"/>
    <property type="match status" value="1"/>
</dbReference>
<dbReference type="PROSITE" id="PS50943">
    <property type="entry name" value="HTH_CROC1"/>
    <property type="match status" value="1"/>
</dbReference>
<dbReference type="InterPro" id="IPR010982">
    <property type="entry name" value="Lambda_DNA-bd_dom_sf"/>
</dbReference>
<dbReference type="Gene3D" id="1.10.260.40">
    <property type="entry name" value="lambda repressor-like DNA-binding domains"/>
    <property type="match status" value="1"/>
</dbReference>
<feature type="domain" description="HTH cro/C1-type" evidence="1">
    <location>
        <begin position="18"/>
        <end position="73"/>
    </location>
</feature>
<sequence length="96" mass="11090">MTRKSIYKPEYKVLLRLLREMRTKAHPNQASLAALLKGRKQPYISDVERGSRRLDLLQLREFCMACDQDLVGFVRKFEEEIADGTSAPKLQKAADH</sequence>
<gene>
    <name evidence="2" type="ORF">R2APBS1_0427</name>
</gene>
<dbReference type="InterPro" id="IPR001387">
    <property type="entry name" value="Cro/C1-type_HTH"/>
</dbReference>